<reference evidence="5 6" key="1">
    <citation type="journal article" date="2021" name="bioRxiv">
        <title>Chromosome-scale and haplotype-resolved genome assembly of a tetraploid potato cultivar.</title>
        <authorList>
            <person name="Sun H."/>
            <person name="Jiao W.-B."/>
            <person name="Krause K."/>
            <person name="Campoy J.A."/>
            <person name="Goel M."/>
            <person name="Folz-Donahue K."/>
            <person name="Kukat C."/>
            <person name="Huettel B."/>
            <person name="Schneeberger K."/>
        </authorList>
    </citation>
    <scope>NUCLEOTIDE SEQUENCE [LARGE SCALE GENOMIC DNA]</scope>
    <source>
        <strain evidence="5">SolTubOtavaFocal</strain>
        <tissue evidence="5">Leaves</tissue>
    </source>
</reference>
<organism evidence="5 6">
    <name type="scientific">Solanum tuberosum</name>
    <name type="common">Potato</name>
    <dbReference type="NCBI Taxonomy" id="4113"/>
    <lineage>
        <taxon>Eukaryota</taxon>
        <taxon>Viridiplantae</taxon>
        <taxon>Streptophyta</taxon>
        <taxon>Embryophyta</taxon>
        <taxon>Tracheophyta</taxon>
        <taxon>Spermatophyta</taxon>
        <taxon>Magnoliopsida</taxon>
        <taxon>eudicotyledons</taxon>
        <taxon>Gunneridae</taxon>
        <taxon>Pentapetalae</taxon>
        <taxon>asterids</taxon>
        <taxon>lamiids</taxon>
        <taxon>Solanales</taxon>
        <taxon>Solanaceae</taxon>
        <taxon>Solanoideae</taxon>
        <taxon>Solaneae</taxon>
        <taxon>Solanum</taxon>
    </lineage>
</organism>
<keyword evidence="1" id="KW-0067">ATP-binding</keyword>
<keyword evidence="1" id="KW-0347">Helicase</keyword>
<evidence type="ECO:0000259" key="4">
    <source>
        <dbReference type="Pfam" id="PF21530"/>
    </source>
</evidence>
<comment type="catalytic activity">
    <reaction evidence="1">
        <text>ATP + H2O = ADP + phosphate + H(+)</text>
        <dbReference type="Rhea" id="RHEA:13065"/>
        <dbReference type="ChEBI" id="CHEBI:15377"/>
        <dbReference type="ChEBI" id="CHEBI:15378"/>
        <dbReference type="ChEBI" id="CHEBI:30616"/>
        <dbReference type="ChEBI" id="CHEBI:43474"/>
        <dbReference type="ChEBI" id="CHEBI:456216"/>
        <dbReference type="EC" id="5.6.2.3"/>
    </reaction>
</comment>
<sequence>MPAALRCLFATILVHCNPMDVRCLWDTYYGDMSEDFQRSHSSTTDAPIQCTLKSINYYLESMGQSVDKYDIPQIKQQPLQTEPRECREIIEEMSVKVPAEDVAAQSKLNQEQAEAYNTILQRVNSETPGLFFVDGPGGTGKTFLYRALLGKVRSEGMIALASATSGVAAAILPGGRTAHSRFAIPLQADETTMKNMSKQGGGAKLIRQAKLIIWDETPMAKRHIIETVDRNFRDIMDSDIPLGGKVMVFGGDFRQVLPVVPKSTRAETVNASLVKSYLWPLMEKIQLSTNMRARADTSFSNFLLRVGNGEETTIKDNLIALAEQMIVQQTQHGNPEENLIREIFPDLQQNYRSTDYITERIILASRNEFVDNLNEILIGKFPGETKTYISFDSAEDDTNNYYQEEYLNTLTPNGLPPHRLVLKENAPIMLLRTLDPSNGLCNGTRLICRGFDKNIIHAEITTGQYATKQVFIPRIQLSPPENEGYPFKFIRKQFPIRLCFAMTKNRAQGQTIPNVGLYLPQHVFSHGQLYVALSRGISMATTKVLVMTEKPERYKGTYTRNIVYKEVLGEI</sequence>
<dbReference type="Gene3D" id="3.40.50.300">
    <property type="entry name" value="P-loop containing nucleotide triphosphate hydrolases"/>
    <property type="match status" value="1"/>
</dbReference>
<evidence type="ECO:0000259" key="3">
    <source>
        <dbReference type="Pfam" id="PF05970"/>
    </source>
</evidence>
<keyword evidence="1" id="KW-0547">Nucleotide-binding</keyword>
<comment type="similarity">
    <text evidence="1">Belongs to the helicase family.</text>
</comment>
<dbReference type="InterPro" id="IPR027417">
    <property type="entry name" value="P-loop_NTPase"/>
</dbReference>
<keyword evidence="1" id="KW-0234">DNA repair</keyword>
<dbReference type="PANTHER" id="PTHR10492:SF94">
    <property type="entry name" value="ATP-DEPENDENT DNA HELICASE"/>
    <property type="match status" value="1"/>
</dbReference>
<dbReference type="InterPro" id="IPR049163">
    <property type="entry name" value="Pif1-like_2B_dom"/>
</dbReference>
<evidence type="ECO:0000256" key="1">
    <source>
        <dbReference type="RuleBase" id="RU363044"/>
    </source>
</evidence>
<keyword evidence="1" id="KW-0227">DNA damage</keyword>
<keyword evidence="1" id="KW-0378">Hydrolase</keyword>
<feature type="signal peptide" evidence="2">
    <location>
        <begin position="1"/>
        <end position="23"/>
    </location>
</feature>
<dbReference type="InterPro" id="IPR010285">
    <property type="entry name" value="DNA_helicase_pif1-like_DEAD"/>
</dbReference>
<comment type="caution">
    <text evidence="5">The sequence shown here is derived from an EMBL/GenBank/DDBJ whole genome shotgun (WGS) entry which is preliminary data.</text>
</comment>
<evidence type="ECO:0000256" key="2">
    <source>
        <dbReference type="SAM" id="SignalP"/>
    </source>
</evidence>
<keyword evidence="6" id="KW-1185">Reference proteome</keyword>
<dbReference type="EMBL" id="JAIVGD010000026">
    <property type="protein sequence ID" value="KAH0740574.1"/>
    <property type="molecule type" value="Genomic_DNA"/>
</dbReference>
<comment type="cofactor">
    <cofactor evidence="1">
        <name>Mg(2+)</name>
        <dbReference type="ChEBI" id="CHEBI:18420"/>
    </cofactor>
</comment>
<dbReference type="CDD" id="cd18809">
    <property type="entry name" value="SF1_C_RecD"/>
    <property type="match status" value="1"/>
</dbReference>
<feature type="domain" description="DNA helicase Pif1-like DEAD-box helicase" evidence="3">
    <location>
        <begin position="107"/>
        <end position="313"/>
    </location>
</feature>
<gene>
    <name evidence="5" type="ORF">KY290_033617</name>
</gene>
<dbReference type="PANTHER" id="PTHR10492">
    <property type="match status" value="1"/>
</dbReference>
<evidence type="ECO:0000313" key="5">
    <source>
        <dbReference type="EMBL" id="KAH0740574.1"/>
    </source>
</evidence>
<feature type="chain" id="PRO_5045042076" description="ATP-dependent DNA helicase" evidence="2">
    <location>
        <begin position="24"/>
        <end position="571"/>
    </location>
</feature>
<dbReference type="EC" id="5.6.2.3" evidence="1"/>
<accession>A0ABQ7U0U8</accession>
<keyword evidence="2" id="KW-0732">Signal</keyword>
<dbReference type="SUPFAM" id="SSF52540">
    <property type="entry name" value="P-loop containing nucleoside triphosphate hydrolases"/>
    <property type="match status" value="2"/>
</dbReference>
<dbReference type="Pfam" id="PF21530">
    <property type="entry name" value="Pif1_2B_dom"/>
    <property type="match status" value="1"/>
</dbReference>
<evidence type="ECO:0000313" key="6">
    <source>
        <dbReference type="Proteomes" id="UP000826656"/>
    </source>
</evidence>
<dbReference type="Pfam" id="PF05970">
    <property type="entry name" value="PIF1"/>
    <property type="match status" value="1"/>
</dbReference>
<name>A0ABQ7U0U8_SOLTU</name>
<keyword evidence="1" id="KW-0233">DNA recombination</keyword>
<protein>
    <recommendedName>
        <fullName evidence="1">ATP-dependent DNA helicase</fullName>
        <ecNumber evidence="1">5.6.2.3</ecNumber>
    </recommendedName>
</protein>
<dbReference type="Proteomes" id="UP000826656">
    <property type="component" value="Unassembled WGS sequence"/>
</dbReference>
<proteinExistence type="inferred from homology"/>
<feature type="domain" description="DNA helicase Pif1-like 2B" evidence="4">
    <location>
        <begin position="405"/>
        <end position="448"/>
    </location>
</feature>